<dbReference type="Proteomes" id="UP000237105">
    <property type="component" value="Unassembled WGS sequence"/>
</dbReference>
<evidence type="ECO:0000256" key="1">
    <source>
        <dbReference type="SAM" id="SignalP"/>
    </source>
</evidence>
<accession>A0A2P5ANE8</accession>
<evidence type="ECO:0000313" key="2">
    <source>
        <dbReference type="EMBL" id="PON38057.1"/>
    </source>
</evidence>
<feature type="non-terminal residue" evidence="2">
    <location>
        <position position="1"/>
    </location>
</feature>
<proteinExistence type="predicted"/>
<dbReference type="OrthoDB" id="10452318at2759"/>
<protein>
    <submittedName>
        <fullName evidence="2">Uncharacterized protein</fullName>
    </submittedName>
</protein>
<evidence type="ECO:0000313" key="3">
    <source>
        <dbReference type="Proteomes" id="UP000237105"/>
    </source>
</evidence>
<feature type="signal peptide" evidence="1">
    <location>
        <begin position="1"/>
        <end position="28"/>
    </location>
</feature>
<comment type="caution">
    <text evidence="2">The sequence shown here is derived from an EMBL/GenBank/DDBJ whole genome shotgun (WGS) entry which is preliminary data.</text>
</comment>
<organism evidence="2 3">
    <name type="scientific">Parasponia andersonii</name>
    <name type="common">Sponia andersonii</name>
    <dbReference type="NCBI Taxonomy" id="3476"/>
    <lineage>
        <taxon>Eukaryota</taxon>
        <taxon>Viridiplantae</taxon>
        <taxon>Streptophyta</taxon>
        <taxon>Embryophyta</taxon>
        <taxon>Tracheophyta</taxon>
        <taxon>Spermatophyta</taxon>
        <taxon>Magnoliopsida</taxon>
        <taxon>eudicotyledons</taxon>
        <taxon>Gunneridae</taxon>
        <taxon>Pentapetalae</taxon>
        <taxon>rosids</taxon>
        <taxon>fabids</taxon>
        <taxon>Rosales</taxon>
        <taxon>Cannabaceae</taxon>
        <taxon>Parasponia</taxon>
    </lineage>
</organism>
<dbReference type="EMBL" id="JXTB01000507">
    <property type="protein sequence ID" value="PON38057.1"/>
    <property type="molecule type" value="Genomic_DNA"/>
</dbReference>
<reference evidence="3" key="1">
    <citation type="submission" date="2016-06" db="EMBL/GenBank/DDBJ databases">
        <title>Parallel loss of symbiosis genes in relatives of nitrogen-fixing non-legume Parasponia.</title>
        <authorList>
            <person name="Van Velzen R."/>
            <person name="Holmer R."/>
            <person name="Bu F."/>
            <person name="Rutten L."/>
            <person name="Van Zeijl A."/>
            <person name="Liu W."/>
            <person name="Santuari L."/>
            <person name="Cao Q."/>
            <person name="Sharma T."/>
            <person name="Shen D."/>
            <person name="Roswanjaya Y."/>
            <person name="Wardhani T."/>
            <person name="Kalhor M.S."/>
            <person name="Jansen J."/>
            <person name="Van den Hoogen J."/>
            <person name="Gungor B."/>
            <person name="Hartog M."/>
            <person name="Hontelez J."/>
            <person name="Verver J."/>
            <person name="Yang W.-C."/>
            <person name="Schijlen E."/>
            <person name="Repin R."/>
            <person name="Schilthuizen M."/>
            <person name="Schranz E."/>
            <person name="Heidstra R."/>
            <person name="Miyata K."/>
            <person name="Fedorova E."/>
            <person name="Kohlen W."/>
            <person name="Bisseling T."/>
            <person name="Smit S."/>
            <person name="Geurts R."/>
        </authorList>
    </citation>
    <scope>NUCLEOTIDE SEQUENCE [LARGE SCALE GENOMIC DNA]</scope>
    <source>
        <strain evidence="3">cv. WU1-14</strain>
    </source>
</reference>
<gene>
    <name evidence="2" type="ORF">PanWU01x14_315590</name>
</gene>
<dbReference type="AlphaFoldDB" id="A0A2P5ANE8"/>
<keyword evidence="1" id="KW-0732">Signal</keyword>
<sequence>RIKEKFLRWHCACSVLLISLELLLVKDASCCADFCRCCAYSFSEATSRHGGVQRS</sequence>
<name>A0A2P5ANE8_PARAD</name>
<feature type="chain" id="PRO_5015177861" evidence="1">
    <location>
        <begin position="29"/>
        <end position="55"/>
    </location>
</feature>
<keyword evidence="3" id="KW-1185">Reference proteome</keyword>